<evidence type="ECO:0000313" key="2">
    <source>
        <dbReference type="Proteomes" id="UP000594261"/>
    </source>
</evidence>
<reference evidence="1" key="2">
    <citation type="submission" date="2021-01" db="UniProtKB">
        <authorList>
            <consortium name="EnsemblPlants"/>
        </authorList>
    </citation>
    <scope>IDENTIFICATION</scope>
</reference>
<dbReference type="InParanoid" id="A0A7N2L7E8"/>
<name>A0A7N2L7E8_QUELO</name>
<evidence type="ECO:0000313" key="1">
    <source>
        <dbReference type="EnsemblPlants" id="QL03p035512:mrna:CDS:2"/>
    </source>
</evidence>
<dbReference type="Gramene" id="QL03p035512:mrna">
    <property type="protein sequence ID" value="QL03p035512:mrna:CDS:2"/>
    <property type="gene ID" value="QL03p035512"/>
</dbReference>
<dbReference type="Proteomes" id="UP000594261">
    <property type="component" value="Chromosome 3"/>
</dbReference>
<reference evidence="1 2" key="1">
    <citation type="journal article" date="2016" name="G3 (Bethesda)">
        <title>First Draft Assembly and Annotation of the Genome of a California Endemic Oak Quercus lobata Nee (Fagaceae).</title>
        <authorList>
            <person name="Sork V.L."/>
            <person name="Fitz-Gibbon S.T."/>
            <person name="Puiu D."/>
            <person name="Crepeau M."/>
            <person name="Gugger P.F."/>
            <person name="Sherman R."/>
            <person name="Stevens K."/>
            <person name="Langley C.H."/>
            <person name="Pellegrini M."/>
            <person name="Salzberg S.L."/>
        </authorList>
    </citation>
    <scope>NUCLEOTIDE SEQUENCE [LARGE SCALE GENOMIC DNA]</scope>
    <source>
        <strain evidence="1 2">cv. SW786</strain>
    </source>
</reference>
<sequence length="135" mass="15515">MHKLFRTIHGILFLTFRNRFKNAQMFTPSSILLHTGPKSKLDFIMNEVEELQSSKPINQITQSATEPEVIFDLSGPTKAERTTVQISHPWPEWVDLMECLLKRGYFESNGNPFRNGEMDPKGLRALISREIGLIL</sequence>
<accession>A0A7N2L7E8</accession>
<dbReference type="EnsemblPlants" id="QL03p035512:mrna">
    <property type="protein sequence ID" value="QL03p035512:mrna:CDS:2"/>
    <property type="gene ID" value="QL03p035512"/>
</dbReference>
<keyword evidence="2" id="KW-1185">Reference proteome</keyword>
<protein>
    <submittedName>
        <fullName evidence="1">Uncharacterized protein</fullName>
    </submittedName>
</protein>
<organism evidence="1 2">
    <name type="scientific">Quercus lobata</name>
    <name type="common">Valley oak</name>
    <dbReference type="NCBI Taxonomy" id="97700"/>
    <lineage>
        <taxon>Eukaryota</taxon>
        <taxon>Viridiplantae</taxon>
        <taxon>Streptophyta</taxon>
        <taxon>Embryophyta</taxon>
        <taxon>Tracheophyta</taxon>
        <taxon>Spermatophyta</taxon>
        <taxon>Magnoliopsida</taxon>
        <taxon>eudicotyledons</taxon>
        <taxon>Gunneridae</taxon>
        <taxon>Pentapetalae</taxon>
        <taxon>rosids</taxon>
        <taxon>fabids</taxon>
        <taxon>Fagales</taxon>
        <taxon>Fagaceae</taxon>
        <taxon>Quercus</taxon>
    </lineage>
</organism>
<dbReference type="AlphaFoldDB" id="A0A7N2L7E8"/>
<proteinExistence type="predicted"/>
<dbReference type="EMBL" id="LRBV02000003">
    <property type="status" value="NOT_ANNOTATED_CDS"/>
    <property type="molecule type" value="Genomic_DNA"/>
</dbReference>